<organism evidence="2 3">
    <name type="scientific">Paramuricea clavata</name>
    <name type="common">Red gorgonian</name>
    <name type="synonym">Violescent sea-whip</name>
    <dbReference type="NCBI Taxonomy" id="317549"/>
    <lineage>
        <taxon>Eukaryota</taxon>
        <taxon>Metazoa</taxon>
        <taxon>Cnidaria</taxon>
        <taxon>Anthozoa</taxon>
        <taxon>Octocorallia</taxon>
        <taxon>Malacalcyonacea</taxon>
        <taxon>Plexauridae</taxon>
        <taxon>Paramuricea</taxon>
    </lineage>
</organism>
<proteinExistence type="predicted"/>
<feature type="non-terminal residue" evidence="2">
    <location>
        <position position="299"/>
    </location>
</feature>
<accession>A0A6S7JPU4</accession>
<evidence type="ECO:0000256" key="1">
    <source>
        <dbReference type="SAM" id="MobiDB-lite"/>
    </source>
</evidence>
<feature type="compositionally biased region" description="Low complexity" evidence="1">
    <location>
        <begin position="256"/>
        <end position="265"/>
    </location>
</feature>
<reference evidence="2" key="1">
    <citation type="submission" date="2020-04" db="EMBL/GenBank/DDBJ databases">
        <authorList>
            <person name="Alioto T."/>
            <person name="Alioto T."/>
            <person name="Gomez Garrido J."/>
        </authorList>
    </citation>
    <scope>NUCLEOTIDE SEQUENCE</scope>
    <source>
        <strain evidence="2">A484AB</strain>
    </source>
</reference>
<feature type="region of interest" description="Disordered" evidence="1">
    <location>
        <begin position="252"/>
        <end position="275"/>
    </location>
</feature>
<dbReference type="AlphaFoldDB" id="A0A6S7JPU4"/>
<name>A0A6S7JPU4_PARCT</name>
<gene>
    <name evidence="2" type="ORF">PACLA_8A049519</name>
</gene>
<feature type="compositionally biased region" description="Acidic residues" evidence="1">
    <location>
        <begin position="266"/>
        <end position="275"/>
    </location>
</feature>
<sequence>DIFIESGLAGEGSIKGVFSGKHYNRLVSCHKVVHKAFQRLRLEAVLDTLDEGVLHGIYSLIADMSDSIFNEDVPGYVKKDHWQGTSYDDRNWQQISSNRRSAEVSDELVMSLGTFVCLLYGDQTSTCVDECRYQLFKSGKYSNDALPPDSDSLRQYIKIENFQALVWNQCLLARLQLSPAAGNGWKLKDGQLEIVWTTRSSAPESLLEYFNWCKDCHNGQDEEHNLEETEGQFPYLNSTKCDQKPTTIESLREELSSGGKSSSGEAENETGEDIGILDEAWDYEDWLMGDNSEDIWVRH</sequence>
<dbReference type="EMBL" id="CACRXK020020325">
    <property type="protein sequence ID" value="CAB4034676.1"/>
    <property type="molecule type" value="Genomic_DNA"/>
</dbReference>
<dbReference type="OrthoDB" id="6021232at2759"/>
<keyword evidence="3" id="KW-1185">Reference proteome</keyword>
<evidence type="ECO:0000313" key="2">
    <source>
        <dbReference type="EMBL" id="CAB4034676.1"/>
    </source>
</evidence>
<comment type="caution">
    <text evidence="2">The sequence shown here is derived from an EMBL/GenBank/DDBJ whole genome shotgun (WGS) entry which is preliminary data.</text>
</comment>
<protein>
    <submittedName>
        <fullName evidence="2">Uncharacterized protein</fullName>
    </submittedName>
</protein>
<dbReference type="PANTHER" id="PTHR46704:SF9">
    <property type="entry name" value="BHLH DOMAIN-CONTAINING PROTEIN"/>
    <property type="match status" value="1"/>
</dbReference>
<dbReference type="PANTHER" id="PTHR46704">
    <property type="entry name" value="CXC DOMAIN-CONTAINING PROTEIN-RELATED"/>
    <property type="match status" value="1"/>
</dbReference>
<evidence type="ECO:0000313" key="3">
    <source>
        <dbReference type="Proteomes" id="UP001152795"/>
    </source>
</evidence>
<dbReference type="Proteomes" id="UP001152795">
    <property type="component" value="Unassembled WGS sequence"/>
</dbReference>